<dbReference type="PANTHER" id="PTHR30266">
    <property type="entry name" value="MECHANOSENSITIVE CHANNEL MSCL"/>
    <property type="match status" value="1"/>
</dbReference>
<dbReference type="PANTHER" id="PTHR30266:SF2">
    <property type="entry name" value="LARGE-CONDUCTANCE MECHANOSENSITIVE CHANNEL"/>
    <property type="match status" value="1"/>
</dbReference>
<keyword evidence="10 11" id="KW-0407">Ion channel</keyword>
<keyword evidence="13" id="KW-1185">Reference proteome</keyword>
<dbReference type="GO" id="GO:0005886">
    <property type="term" value="C:plasma membrane"/>
    <property type="evidence" value="ECO:0007669"/>
    <property type="project" value="UniProtKB-SubCell"/>
</dbReference>
<keyword evidence="7 11" id="KW-1133">Transmembrane helix</keyword>
<dbReference type="NCBIfam" id="NF010557">
    <property type="entry name" value="PRK13952.1"/>
    <property type="match status" value="1"/>
</dbReference>
<comment type="subunit">
    <text evidence="3 11">Homopentamer.</text>
</comment>
<reference evidence="12 13" key="1">
    <citation type="submission" date="2019-03" db="EMBL/GenBank/DDBJ databases">
        <title>Genomic Encyclopedia of Type Strains, Phase IV (KMG-IV): sequencing the most valuable type-strain genomes for metagenomic binning, comparative biology and taxonomic classification.</title>
        <authorList>
            <person name="Goeker M."/>
        </authorList>
    </citation>
    <scope>NUCLEOTIDE SEQUENCE [LARGE SCALE GENOMIC DNA]</scope>
    <source>
        <strain evidence="12 13">DSM 12121</strain>
    </source>
</reference>
<name>A0A4R6DID4_9RHOO</name>
<dbReference type="FunFam" id="1.10.1200.120:FF:000001">
    <property type="entry name" value="Large-conductance mechanosensitive channel"/>
    <property type="match status" value="1"/>
</dbReference>
<dbReference type="Gene3D" id="1.10.1200.120">
    <property type="entry name" value="Large-conductance mechanosensitive channel, MscL, domain 1"/>
    <property type="match status" value="1"/>
</dbReference>
<dbReference type="InterPro" id="IPR019823">
    <property type="entry name" value="Mechanosensitive_channel_CS"/>
</dbReference>
<dbReference type="PROSITE" id="PS01327">
    <property type="entry name" value="MSCL"/>
    <property type="match status" value="1"/>
</dbReference>
<evidence type="ECO:0000256" key="2">
    <source>
        <dbReference type="ARBA" id="ARBA00007254"/>
    </source>
</evidence>
<evidence type="ECO:0000256" key="5">
    <source>
        <dbReference type="ARBA" id="ARBA00022475"/>
    </source>
</evidence>
<dbReference type="NCBIfam" id="NF001843">
    <property type="entry name" value="PRK00567.1-4"/>
    <property type="match status" value="1"/>
</dbReference>
<dbReference type="GO" id="GO:0008381">
    <property type="term" value="F:mechanosensitive monoatomic ion channel activity"/>
    <property type="evidence" value="ECO:0007669"/>
    <property type="project" value="UniProtKB-UniRule"/>
</dbReference>
<evidence type="ECO:0000256" key="7">
    <source>
        <dbReference type="ARBA" id="ARBA00022989"/>
    </source>
</evidence>
<evidence type="ECO:0000256" key="10">
    <source>
        <dbReference type="ARBA" id="ARBA00023303"/>
    </source>
</evidence>
<dbReference type="PRINTS" id="PR01264">
    <property type="entry name" value="MECHCHANNEL"/>
</dbReference>
<dbReference type="Proteomes" id="UP000295129">
    <property type="component" value="Unassembled WGS sequence"/>
</dbReference>
<dbReference type="AlphaFoldDB" id="A0A4R6DID4"/>
<dbReference type="InterPro" id="IPR036019">
    <property type="entry name" value="MscL_channel"/>
</dbReference>
<comment type="similarity">
    <text evidence="2 11">Belongs to the MscL family.</text>
</comment>
<dbReference type="HAMAP" id="MF_00115">
    <property type="entry name" value="MscL"/>
    <property type="match status" value="1"/>
</dbReference>
<keyword evidence="5 11" id="KW-1003">Cell membrane</keyword>
<keyword evidence="6 11" id="KW-0812">Transmembrane</keyword>
<comment type="subcellular location">
    <subcellularLocation>
        <location evidence="11">Cell inner membrane</location>
        <topology evidence="11">Multi-pass membrane protein</topology>
    </subcellularLocation>
    <subcellularLocation>
        <location evidence="1">Cell membrane</location>
        <topology evidence="1">Multi-pass membrane protein</topology>
    </subcellularLocation>
</comment>
<keyword evidence="11" id="KW-0997">Cell inner membrane</keyword>
<evidence type="ECO:0000256" key="4">
    <source>
        <dbReference type="ARBA" id="ARBA00022448"/>
    </source>
</evidence>
<evidence type="ECO:0000256" key="11">
    <source>
        <dbReference type="HAMAP-Rule" id="MF_00115"/>
    </source>
</evidence>
<evidence type="ECO:0000256" key="9">
    <source>
        <dbReference type="ARBA" id="ARBA00023136"/>
    </source>
</evidence>
<dbReference type="InterPro" id="IPR001185">
    <property type="entry name" value="MS_channel"/>
</dbReference>
<dbReference type="Pfam" id="PF01741">
    <property type="entry name" value="MscL"/>
    <property type="match status" value="1"/>
</dbReference>
<dbReference type="OrthoDB" id="9810350at2"/>
<evidence type="ECO:0000256" key="8">
    <source>
        <dbReference type="ARBA" id="ARBA00023065"/>
    </source>
</evidence>
<keyword evidence="4 11" id="KW-0813">Transport</keyword>
<comment type="caution">
    <text evidence="11">Lacks conserved residue(s) required for the propagation of feature annotation.</text>
</comment>
<dbReference type="InterPro" id="IPR037673">
    <property type="entry name" value="MSC/AndL"/>
</dbReference>
<dbReference type="SUPFAM" id="SSF81330">
    <property type="entry name" value="Gated mechanosensitive channel"/>
    <property type="match status" value="1"/>
</dbReference>
<evidence type="ECO:0000313" key="13">
    <source>
        <dbReference type="Proteomes" id="UP000295129"/>
    </source>
</evidence>
<protein>
    <recommendedName>
        <fullName evidence="11">Large-conductance mechanosensitive channel</fullName>
    </recommendedName>
</protein>
<keyword evidence="8 11" id="KW-0406">Ion transport</keyword>
<accession>A0A4R6DID4</accession>
<dbReference type="EMBL" id="SNVV01000036">
    <property type="protein sequence ID" value="TDN44094.1"/>
    <property type="molecule type" value="Genomic_DNA"/>
</dbReference>
<proteinExistence type="inferred from homology"/>
<evidence type="ECO:0000313" key="12">
    <source>
        <dbReference type="EMBL" id="TDN44094.1"/>
    </source>
</evidence>
<feature type="transmembrane region" description="Helical" evidence="11">
    <location>
        <begin position="79"/>
        <end position="103"/>
    </location>
</feature>
<dbReference type="NCBIfam" id="TIGR00220">
    <property type="entry name" value="mscL"/>
    <property type="match status" value="1"/>
</dbReference>
<comment type="caution">
    <text evidence="12">The sequence shown here is derived from an EMBL/GenBank/DDBJ whole genome shotgun (WGS) entry which is preliminary data.</text>
</comment>
<organism evidence="12 13">
    <name type="scientific">Azoarcus indigens</name>
    <dbReference type="NCBI Taxonomy" id="29545"/>
    <lineage>
        <taxon>Bacteria</taxon>
        <taxon>Pseudomonadati</taxon>
        <taxon>Pseudomonadota</taxon>
        <taxon>Betaproteobacteria</taxon>
        <taxon>Rhodocyclales</taxon>
        <taxon>Zoogloeaceae</taxon>
        <taxon>Azoarcus</taxon>
    </lineage>
</organism>
<sequence>MSFISEFKAFAMRGNVIDLAVGVIIGGAFGKIVDSLVKDVMMPVIGRLIGGIDFSHFYLNLSSQTYDSLEAAEKAGAPLIKYGIFLNNAINFIIIAFAIFLLVKLVNRLHAAEKKEEPAAPPPEPEDVKLLREIRDALKERG</sequence>
<evidence type="ECO:0000256" key="6">
    <source>
        <dbReference type="ARBA" id="ARBA00022692"/>
    </source>
</evidence>
<dbReference type="RefSeq" id="WP_133595106.1">
    <property type="nucleotide sequence ID" value="NZ_SNVV01000036.1"/>
</dbReference>
<gene>
    <name evidence="11" type="primary">mscL</name>
    <name evidence="12" type="ORF">C7389_13611</name>
</gene>
<keyword evidence="9 11" id="KW-0472">Membrane</keyword>
<evidence type="ECO:0000256" key="1">
    <source>
        <dbReference type="ARBA" id="ARBA00004651"/>
    </source>
</evidence>
<comment type="function">
    <text evidence="11">Channel that opens in response to stretch forces in the membrane lipid bilayer. May participate in the regulation of osmotic pressure changes within the cell.</text>
</comment>
<evidence type="ECO:0000256" key="3">
    <source>
        <dbReference type="ARBA" id="ARBA00011255"/>
    </source>
</evidence>